<feature type="transmembrane region" description="Helical" evidence="1">
    <location>
        <begin position="6"/>
        <end position="24"/>
    </location>
</feature>
<feature type="transmembrane region" description="Helical" evidence="1">
    <location>
        <begin position="36"/>
        <end position="59"/>
    </location>
</feature>
<keyword evidence="1" id="KW-0472">Membrane</keyword>
<organism evidence="2 3">
    <name type="scientific">Streptomyces camponoticapitis</name>
    <dbReference type="NCBI Taxonomy" id="1616125"/>
    <lineage>
        <taxon>Bacteria</taxon>
        <taxon>Bacillati</taxon>
        <taxon>Actinomycetota</taxon>
        <taxon>Actinomycetes</taxon>
        <taxon>Kitasatosporales</taxon>
        <taxon>Streptomycetaceae</taxon>
        <taxon>Streptomyces</taxon>
    </lineage>
</organism>
<name>A0ABQ2EPS5_9ACTN</name>
<reference evidence="3" key="1">
    <citation type="journal article" date="2019" name="Int. J. Syst. Evol. Microbiol.">
        <title>The Global Catalogue of Microorganisms (GCM) 10K type strain sequencing project: providing services to taxonomists for standard genome sequencing and annotation.</title>
        <authorList>
            <consortium name="The Broad Institute Genomics Platform"/>
            <consortium name="The Broad Institute Genome Sequencing Center for Infectious Disease"/>
            <person name="Wu L."/>
            <person name="Ma J."/>
        </authorList>
    </citation>
    <scope>NUCLEOTIDE SEQUENCE [LARGE SCALE GENOMIC DNA]</scope>
    <source>
        <strain evidence="3">CGMCC 4.7275</strain>
    </source>
</reference>
<sequence length="297" mass="32824">MVGEIAFSLVAIGGFVFIFVVVPIMQGRLIPSWPLIMGAAGIASLVLFSALIVLLFPIWGPVLGFRGIRRIVQIHQQVKKCLISAVTKEEVPVSWIARRALAITVWRRAGTHGWAAINRAAVAALTEYVEARPEFSAALPEAFQPGSWFAKEVGFRYGRPRLAEYAYRMLEDRGAGTNGNVLKVLVSWETETENHWLVDEIHRREPSLEAIVSGIAGPGRHAREPGRPAGWVIQKLSADRGRFLHAPDCEQAPPYAPVLSLRDALFEADWHGTALCVRCGVDRELKPILRRPDPTGD</sequence>
<evidence type="ECO:0000313" key="3">
    <source>
        <dbReference type="Proteomes" id="UP000660265"/>
    </source>
</evidence>
<comment type="caution">
    <text evidence="2">The sequence shown here is derived from an EMBL/GenBank/DDBJ whole genome shotgun (WGS) entry which is preliminary data.</text>
</comment>
<keyword evidence="1" id="KW-1133">Transmembrane helix</keyword>
<evidence type="ECO:0000313" key="2">
    <source>
        <dbReference type="EMBL" id="GGK20500.1"/>
    </source>
</evidence>
<dbReference type="Proteomes" id="UP000660265">
    <property type="component" value="Unassembled WGS sequence"/>
</dbReference>
<keyword evidence="1" id="KW-0812">Transmembrane</keyword>
<accession>A0ABQ2EPS5</accession>
<keyword evidence="3" id="KW-1185">Reference proteome</keyword>
<dbReference type="InterPro" id="IPR046200">
    <property type="entry name" value="DUF6233"/>
</dbReference>
<gene>
    <name evidence="2" type="ORF">GCM10011583_60490</name>
</gene>
<evidence type="ECO:0000256" key="1">
    <source>
        <dbReference type="SAM" id="Phobius"/>
    </source>
</evidence>
<dbReference type="Pfam" id="PF19746">
    <property type="entry name" value="DUF6233"/>
    <property type="match status" value="1"/>
</dbReference>
<protein>
    <submittedName>
        <fullName evidence="2">Uncharacterized protein</fullName>
    </submittedName>
</protein>
<dbReference type="EMBL" id="BMMV01000025">
    <property type="protein sequence ID" value="GGK20500.1"/>
    <property type="molecule type" value="Genomic_DNA"/>
</dbReference>
<proteinExistence type="predicted"/>
<dbReference type="RefSeq" id="WP_189110759.1">
    <property type="nucleotide sequence ID" value="NZ_BMMV01000025.1"/>
</dbReference>